<sequence length="243" mass="28536">MTHLMHISHAVRRGQDKERIVLRFLALETFTDFETLCFLLQSAKSNTSTLLKRMVAKGFLIKRTVMLSSRKVNLWGIVDDGAIFLGEGDTFLRSFKGLRFSPNTLDQKLLFQRTSIAFSHLSWATFHQSNYDSDFRKRYSLNHYPDALVTSKHNGETLAIEVESRLKSPVRYRIIIKEHILAKQQGFWSHVVFVVRDLEYKKMLRHRFNHIDYIPFDESRQPFYCHEPMISILSLEEMSSFTP</sequence>
<dbReference type="OrthoDB" id="9152473at2"/>
<reference evidence="2" key="1">
    <citation type="submission" date="2016-07" db="EMBL/GenBank/DDBJ databases">
        <title>Nontailed viruses are major unrecognized killers of bacteria in the ocean.</title>
        <authorList>
            <person name="Kauffman K."/>
            <person name="Hussain F."/>
            <person name="Yang J."/>
            <person name="Arevalo P."/>
            <person name="Brown J."/>
            <person name="Cutler M."/>
            <person name="Kelly L."/>
            <person name="Polz M.F."/>
        </authorList>
    </citation>
    <scope>NUCLEOTIDE SEQUENCE [LARGE SCALE GENOMIC DNA]</scope>
    <source>
        <strain evidence="2">10N.261.46.F8</strain>
    </source>
</reference>
<accession>A0A2N7KP48</accession>
<dbReference type="AlphaFoldDB" id="A0A2N7KP48"/>
<organism evidence="1 2">
    <name type="scientific">Vibrio lentus</name>
    <dbReference type="NCBI Taxonomy" id="136468"/>
    <lineage>
        <taxon>Bacteria</taxon>
        <taxon>Pseudomonadati</taxon>
        <taxon>Pseudomonadota</taxon>
        <taxon>Gammaproteobacteria</taxon>
        <taxon>Vibrionales</taxon>
        <taxon>Vibrionaceae</taxon>
        <taxon>Vibrio</taxon>
    </lineage>
</organism>
<proteinExistence type="predicted"/>
<gene>
    <name evidence="1" type="ORF">BCT49_00020</name>
</gene>
<evidence type="ECO:0008006" key="3">
    <source>
        <dbReference type="Google" id="ProtNLM"/>
    </source>
</evidence>
<evidence type="ECO:0000313" key="1">
    <source>
        <dbReference type="EMBL" id="PMM78491.1"/>
    </source>
</evidence>
<evidence type="ECO:0000313" key="2">
    <source>
        <dbReference type="Proteomes" id="UP000235406"/>
    </source>
</evidence>
<protein>
    <recommendedName>
        <fullName evidence="3">Mobilization protein</fullName>
    </recommendedName>
</protein>
<dbReference type="RefSeq" id="WP_102433648.1">
    <property type="nucleotide sequence ID" value="NZ_CAWNVI010000001.1"/>
</dbReference>
<comment type="caution">
    <text evidence="1">The sequence shown here is derived from an EMBL/GenBank/DDBJ whole genome shotgun (WGS) entry which is preliminary data.</text>
</comment>
<dbReference type="EMBL" id="MCZK01000001">
    <property type="protein sequence ID" value="PMM78491.1"/>
    <property type="molecule type" value="Genomic_DNA"/>
</dbReference>
<name>A0A2N7KP48_9VIBR</name>
<dbReference type="Proteomes" id="UP000235406">
    <property type="component" value="Unassembled WGS sequence"/>
</dbReference>